<evidence type="ECO:0000313" key="2">
    <source>
        <dbReference type="Proteomes" id="UP000405524"/>
    </source>
</evidence>
<proteinExistence type="predicted"/>
<protein>
    <submittedName>
        <fullName evidence="1">Uncharacterized protein</fullName>
    </submittedName>
</protein>
<dbReference type="EMBL" id="CABWIC010000007">
    <property type="protein sequence ID" value="VWL91723.1"/>
    <property type="molecule type" value="Genomic_DNA"/>
</dbReference>
<gene>
    <name evidence="1" type="ORF">JKKLCJKK_00400</name>
</gene>
<reference evidence="1 2" key="1">
    <citation type="submission" date="2019-10" db="EMBL/GenBank/DDBJ databases">
        <authorList>
            <person name="Wolf R A."/>
        </authorList>
    </citation>
    <scope>NUCLEOTIDE SEQUENCE [LARGE SCALE GENOMIC DNA]</scope>
    <source>
        <strain evidence="1">Collinsella_intestinalis_DSM_13632</strain>
    </source>
</reference>
<dbReference type="AlphaFoldDB" id="A0A5K1ITB3"/>
<evidence type="ECO:0000313" key="1">
    <source>
        <dbReference type="EMBL" id="VWL91723.1"/>
    </source>
</evidence>
<name>A0A5K1ITB3_9ACTN</name>
<accession>A0A5K1ITB3</accession>
<sequence>MNVAATCDLYITAKTAKCRQNTLDGYISAIRHVSRSENHGRGRPRMVVKP</sequence>
<organism evidence="1 2">
    <name type="scientific">Collinsella intestinalis</name>
    <dbReference type="NCBI Taxonomy" id="147207"/>
    <lineage>
        <taxon>Bacteria</taxon>
        <taxon>Bacillati</taxon>
        <taxon>Actinomycetota</taxon>
        <taxon>Coriobacteriia</taxon>
        <taxon>Coriobacteriales</taxon>
        <taxon>Coriobacteriaceae</taxon>
        <taxon>Collinsella</taxon>
    </lineage>
</organism>
<dbReference type="Proteomes" id="UP000405524">
    <property type="component" value="Unassembled WGS sequence"/>
</dbReference>